<reference evidence="1" key="1">
    <citation type="submission" date="2018-06" db="EMBL/GenBank/DDBJ databases">
        <authorList>
            <person name="Zhirakovskaya E."/>
        </authorList>
    </citation>
    <scope>NUCLEOTIDE SEQUENCE</scope>
</reference>
<feature type="non-terminal residue" evidence="1">
    <location>
        <position position="85"/>
    </location>
</feature>
<sequence>MAVTAPDAIGLLGELIRRPSVTPDAGGVLDLVQGWLAAYGFACHRLVFEAPKTPPVDNLFARLGTGTPHFCFAGHLDVVPPGDTS</sequence>
<evidence type="ECO:0000313" key="1">
    <source>
        <dbReference type="EMBL" id="VAW18098.1"/>
    </source>
</evidence>
<gene>
    <name evidence="1" type="ORF">MNBD_ALPHA09-1958</name>
</gene>
<dbReference type="SUPFAM" id="SSF53187">
    <property type="entry name" value="Zn-dependent exopeptidases"/>
    <property type="match status" value="1"/>
</dbReference>
<dbReference type="EC" id="3.5.1.18" evidence="1"/>
<name>A0A3B0TJD9_9ZZZZ</name>
<protein>
    <submittedName>
        <fullName evidence="1">N-succinyl-L,L-diaminopimelate desuccinylase</fullName>
        <ecNumber evidence="1">3.5.1.18</ecNumber>
    </submittedName>
</protein>
<dbReference type="AlphaFoldDB" id="A0A3B0TJD9"/>
<accession>A0A3B0TJD9</accession>
<dbReference type="GO" id="GO:0009014">
    <property type="term" value="F:succinyl-diaminopimelate desuccinylase activity"/>
    <property type="evidence" value="ECO:0007669"/>
    <property type="project" value="UniProtKB-EC"/>
</dbReference>
<dbReference type="Gene3D" id="3.40.630.10">
    <property type="entry name" value="Zn peptidases"/>
    <property type="match status" value="1"/>
</dbReference>
<keyword evidence="1" id="KW-0378">Hydrolase</keyword>
<dbReference type="EMBL" id="UOEM01000111">
    <property type="protein sequence ID" value="VAW18098.1"/>
    <property type="molecule type" value="Genomic_DNA"/>
</dbReference>
<organism evidence="1">
    <name type="scientific">hydrothermal vent metagenome</name>
    <dbReference type="NCBI Taxonomy" id="652676"/>
    <lineage>
        <taxon>unclassified sequences</taxon>
        <taxon>metagenomes</taxon>
        <taxon>ecological metagenomes</taxon>
    </lineage>
</organism>
<proteinExistence type="predicted"/>